<evidence type="ECO:0000256" key="3">
    <source>
        <dbReference type="ARBA" id="ARBA00023163"/>
    </source>
</evidence>
<evidence type="ECO:0000259" key="6">
    <source>
        <dbReference type="PROSITE" id="PS51063"/>
    </source>
</evidence>
<dbReference type="Gene3D" id="2.60.120.10">
    <property type="entry name" value="Jelly Rolls"/>
    <property type="match status" value="1"/>
</dbReference>
<dbReference type="SUPFAM" id="SSF51206">
    <property type="entry name" value="cAMP-binding domain-like"/>
    <property type="match status" value="1"/>
</dbReference>
<dbReference type="EMBL" id="JBHEZX010000003">
    <property type="protein sequence ID" value="MFC1409161.1"/>
    <property type="molecule type" value="Genomic_DNA"/>
</dbReference>
<proteinExistence type="predicted"/>
<evidence type="ECO:0000313" key="9">
    <source>
        <dbReference type="Proteomes" id="UP001592530"/>
    </source>
</evidence>
<dbReference type="InterPro" id="IPR050397">
    <property type="entry name" value="Env_Response_Regulators"/>
</dbReference>
<dbReference type="PRINTS" id="PR00034">
    <property type="entry name" value="HTHCRP"/>
</dbReference>
<reference evidence="9 10" key="1">
    <citation type="submission" date="2024-09" db="EMBL/GenBank/DDBJ databases">
        <authorList>
            <person name="Lee S.D."/>
        </authorList>
    </citation>
    <scope>NUCLEOTIDE SEQUENCE [LARGE SCALE GENOMIC DNA]</scope>
    <source>
        <strain evidence="7 10">N1-1</strain>
        <strain evidence="8 9">N1-3</strain>
    </source>
</reference>
<sequence>MGDFWGAESDSPTTLRKPVSRQDRSLDDRVPFLARLEKGERESLLSLGRTIHYPTRSVVIRQEEPSAHVLLIVHGWLKVTVSAVNGYEALLALRGPGDIVGESAAVSGRPRSATVTSLETVEAVAVDQDHFTGYLERTPSAAMQLLSLTVDRLRSGDRRRLEFGALTVSERLSGLLLELARTHGFSTDEGIEVAVPLSQQELAGSVGASREAVTRLLKVLRERGIIATHRRRLVILRPDLLRKTDQLYD</sequence>
<dbReference type="PROSITE" id="PS50042">
    <property type="entry name" value="CNMP_BINDING_3"/>
    <property type="match status" value="1"/>
</dbReference>
<dbReference type="Proteomes" id="UP001592582">
    <property type="component" value="Unassembled WGS sequence"/>
</dbReference>
<dbReference type="PROSITE" id="PS51063">
    <property type="entry name" value="HTH_CRP_2"/>
    <property type="match status" value="1"/>
</dbReference>
<dbReference type="InterPro" id="IPR036388">
    <property type="entry name" value="WH-like_DNA-bd_sf"/>
</dbReference>
<keyword evidence="10" id="KW-1185">Reference proteome</keyword>
<dbReference type="PANTHER" id="PTHR24567:SF74">
    <property type="entry name" value="HTH-TYPE TRANSCRIPTIONAL REGULATOR ARCR"/>
    <property type="match status" value="1"/>
</dbReference>
<accession>A0ABV6V6B7</accession>
<dbReference type="SMART" id="SM00100">
    <property type="entry name" value="cNMP"/>
    <property type="match status" value="1"/>
</dbReference>
<comment type="caution">
    <text evidence="7">The sequence shown here is derived from an EMBL/GenBank/DDBJ whole genome shotgun (WGS) entry which is preliminary data.</text>
</comment>
<dbReference type="RefSeq" id="WP_380504359.1">
    <property type="nucleotide sequence ID" value="NZ_JBHEZX010000003.1"/>
</dbReference>
<dbReference type="Pfam" id="PF13545">
    <property type="entry name" value="HTH_Crp_2"/>
    <property type="match status" value="1"/>
</dbReference>
<dbReference type="InterPro" id="IPR018490">
    <property type="entry name" value="cNMP-bd_dom_sf"/>
</dbReference>
<dbReference type="InterPro" id="IPR014710">
    <property type="entry name" value="RmlC-like_jellyroll"/>
</dbReference>
<dbReference type="EMBL" id="JBHEZY010000008">
    <property type="protein sequence ID" value="MFC1433028.1"/>
    <property type="molecule type" value="Genomic_DNA"/>
</dbReference>
<evidence type="ECO:0000259" key="5">
    <source>
        <dbReference type="PROSITE" id="PS50042"/>
    </source>
</evidence>
<evidence type="ECO:0000313" key="7">
    <source>
        <dbReference type="EMBL" id="MFC1409161.1"/>
    </source>
</evidence>
<organism evidence="7 10">
    <name type="scientific">Streptacidiphilus alkalitolerans</name>
    <dbReference type="NCBI Taxonomy" id="3342712"/>
    <lineage>
        <taxon>Bacteria</taxon>
        <taxon>Bacillati</taxon>
        <taxon>Actinomycetota</taxon>
        <taxon>Actinomycetes</taxon>
        <taxon>Kitasatosporales</taxon>
        <taxon>Streptomycetaceae</taxon>
        <taxon>Streptacidiphilus</taxon>
    </lineage>
</organism>
<evidence type="ECO:0000256" key="2">
    <source>
        <dbReference type="ARBA" id="ARBA00023125"/>
    </source>
</evidence>
<dbReference type="SMART" id="SM00419">
    <property type="entry name" value="HTH_CRP"/>
    <property type="match status" value="1"/>
</dbReference>
<dbReference type="Proteomes" id="UP001592530">
    <property type="component" value="Unassembled WGS sequence"/>
</dbReference>
<protein>
    <submittedName>
        <fullName evidence="7">Crp/Fnr family transcriptional regulator</fullName>
    </submittedName>
</protein>
<dbReference type="Gene3D" id="1.10.10.10">
    <property type="entry name" value="Winged helix-like DNA-binding domain superfamily/Winged helix DNA-binding domain"/>
    <property type="match status" value="1"/>
</dbReference>
<name>A0ABV6V6B7_9ACTN</name>
<gene>
    <name evidence="8" type="ORF">ACEZDB_20520</name>
    <name evidence="7" type="ORF">ACEZDG_07670</name>
</gene>
<evidence type="ECO:0000256" key="1">
    <source>
        <dbReference type="ARBA" id="ARBA00023015"/>
    </source>
</evidence>
<feature type="domain" description="Cyclic nucleotide-binding" evidence="5">
    <location>
        <begin position="32"/>
        <end position="152"/>
    </location>
</feature>
<feature type="region of interest" description="Disordered" evidence="4">
    <location>
        <begin position="1"/>
        <end position="21"/>
    </location>
</feature>
<feature type="domain" description="HTH crp-type" evidence="6">
    <location>
        <begin position="166"/>
        <end position="239"/>
    </location>
</feature>
<keyword evidence="2" id="KW-0238">DNA-binding</keyword>
<dbReference type="InterPro" id="IPR000595">
    <property type="entry name" value="cNMP-bd_dom"/>
</dbReference>
<dbReference type="Pfam" id="PF00027">
    <property type="entry name" value="cNMP_binding"/>
    <property type="match status" value="1"/>
</dbReference>
<dbReference type="PANTHER" id="PTHR24567">
    <property type="entry name" value="CRP FAMILY TRANSCRIPTIONAL REGULATORY PROTEIN"/>
    <property type="match status" value="1"/>
</dbReference>
<dbReference type="CDD" id="cd00038">
    <property type="entry name" value="CAP_ED"/>
    <property type="match status" value="1"/>
</dbReference>
<evidence type="ECO:0000313" key="8">
    <source>
        <dbReference type="EMBL" id="MFC1433028.1"/>
    </source>
</evidence>
<dbReference type="InterPro" id="IPR012318">
    <property type="entry name" value="HTH_CRP"/>
</dbReference>
<evidence type="ECO:0000313" key="10">
    <source>
        <dbReference type="Proteomes" id="UP001592582"/>
    </source>
</evidence>
<keyword evidence="3" id="KW-0804">Transcription</keyword>
<dbReference type="CDD" id="cd00092">
    <property type="entry name" value="HTH_CRP"/>
    <property type="match status" value="1"/>
</dbReference>
<evidence type="ECO:0000256" key="4">
    <source>
        <dbReference type="SAM" id="MobiDB-lite"/>
    </source>
</evidence>
<keyword evidence="1" id="KW-0805">Transcription regulation</keyword>
<dbReference type="SUPFAM" id="SSF46785">
    <property type="entry name" value="Winged helix' DNA-binding domain"/>
    <property type="match status" value="1"/>
</dbReference>
<dbReference type="InterPro" id="IPR036390">
    <property type="entry name" value="WH_DNA-bd_sf"/>
</dbReference>